<reference evidence="1" key="1">
    <citation type="submission" date="2021-10" db="EMBL/GenBank/DDBJ databases">
        <title>Collection of gut derived symbiotic bacterial strains cultured from healthy donors.</title>
        <authorList>
            <person name="Lin H."/>
            <person name="Littmann E."/>
            <person name="Claire K."/>
            <person name="Pamer E."/>
        </authorList>
    </citation>
    <scope>NUCLEOTIDE SEQUENCE</scope>
    <source>
        <strain evidence="1">MSK.7.16</strain>
    </source>
</reference>
<evidence type="ECO:0000313" key="2">
    <source>
        <dbReference type="Proteomes" id="UP001198190"/>
    </source>
</evidence>
<comment type="caution">
    <text evidence="1">The sequence shown here is derived from an EMBL/GenBank/DDBJ whole genome shotgun (WGS) entry which is preliminary data.</text>
</comment>
<dbReference type="RefSeq" id="WP_117898591.1">
    <property type="nucleotide sequence ID" value="NZ_CAUCXX010000021.1"/>
</dbReference>
<dbReference type="AlphaFoldDB" id="A0AAW4U7M8"/>
<accession>A0AAW4U7M8</accession>
<sequence>MPRYSEKTLRKKRLEQYREAFKNIDDDKMAVVQRMIDFAVDLEFRLADLQKELDEVGFVEEYCNGQNQFGTKESTASKAYSTTLKNYNSLIRTLLSCMPQKSSDDVDDGFEAFVGTLKK</sequence>
<gene>
    <name evidence="1" type="ORF">LIY65_11685</name>
</gene>
<protein>
    <submittedName>
        <fullName evidence="1">Uncharacterized protein</fullName>
    </submittedName>
</protein>
<name>A0AAW4U7M8_9FIRM</name>
<dbReference type="EMBL" id="JAJCGD010000049">
    <property type="protein sequence ID" value="MCB6829350.1"/>
    <property type="molecule type" value="Genomic_DNA"/>
</dbReference>
<organism evidence="1 2">
    <name type="scientific">Megamonas funiformis</name>
    <dbReference type="NCBI Taxonomy" id="437897"/>
    <lineage>
        <taxon>Bacteria</taxon>
        <taxon>Bacillati</taxon>
        <taxon>Bacillota</taxon>
        <taxon>Negativicutes</taxon>
        <taxon>Selenomonadales</taxon>
        <taxon>Selenomonadaceae</taxon>
        <taxon>Megamonas</taxon>
    </lineage>
</organism>
<evidence type="ECO:0000313" key="1">
    <source>
        <dbReference type="EMBL" id="MCB6829350.1"/>
    </source>
</evidence>
<dbReference type="Proteomes" id="UP001198190">
    <property type="component" value="Unassembled WGS sequence"/>
</dbReference>
<proteinExistence type="predicted"/>